<evidence type="ECO:0000256" key="11">
    <source>
        <dbReference type="RuleBase" id="RU000639"/>
    </source>
</evidence>
<dbReference type="NCBIfam" id="NF010738">
    <property type="entry name" value="PRK14140.1"/>
    <property type="match status" value="1"/>
</dbReference>
<dbReference type="Gene3D" id="2.30.22.10">
    <property type="entry name" value="Head domain of nucleotide exchange factor GrpE"/>
    <property type="match status" value="1"/>
</dbReference>
<evidence type="ECO:0000313" key="15">
    <source>
        <dbReference type="Proteomes" id="UP000477311"/>
    </source>
</evidence>
<dbReference type="GO" id="GO:0051082">
    <property type="term" value="F:unfolded protein binding"/>
    <property type="evidence" value="ECO:0007669"/>
    <property type="project" value="TreeGrafter"/>
</dbReference>
<dbReference type="FunFam" id="2.30.22.10:FF:000001">
    <property type="entry name" value="Protein GrpE"/>
    <property type="match status" value="1"/>
</dbReference>
<gene>
    <name evidence="10 14" type="primary">grpE</name>
    <name evidence="14" type="ORF">G4L39_09460</name>
</gene>
<evidence type="ECO:0000256" key="10">
    <source>
        <dbReference type="HAMAP-Rule" id="MF_01151"/>
    </source>
</evidence>
<keyword evidence="15" id="KW-1185">Reference proteome</keyword>
<dbReference type="PROSITE" id="PS01071">
    <property type="entry name" value="GRPE"/>
    <property type="match status" value="1"/>
</dbReference>
<evidence type="ECO:0000313" key="14">
    <source>
        <dbReference type="EMBL" id="NGO39620.1"/>
    </source>
</evidence>
<dbReference type="GO" id="GO:0000774">
    <property type="term" value="F:adenyl-nucleotide exchange factor activity"/>
    <property type="evidence" value="ECO:0007669"/>
    <property type="project" value="InterPro"/>
</dbReference>
<dbReference type="RefSeq" id="WP_165107755.1">
    <property type="nucleotide sequence ID" value="NZ_JAAKYA010000062.1"/>
</dbReference>
<comment type="caution">
    <text evidence="14">The sequence shown here is derived from an EMBL/GenBank/DDBJ whole genome shotgun (WGS) entry which is preliminary data.</text>
</comment>
<dbReference type="GO" id="GO:0042803">
    <property type="term" value="F:protein homodimerization activity"/>
    <property type="evidence" value="ECO:0007669"/>
    <property type="project" value="InterPro"/>
</dbReference>
<dbReference type="SUPFAM" id="SSF51064">
    <property type="entry name" value="Head domain of nucleotide exchange factor GrpE"/>
    <property type="match status" value="1"/>
</dbReference>
<dbReference type="AlphaFoldDB" id="A0A6M1S2U1"/>
<evidence type="ECO:0000256" key="8">
    <source>
        <dbReference type="ARBA" id="ARBA00072274"/>
    </source>
</evidence>
<feature type="region of interest" description="Disordered" evidence="13">
    <location>
        <begin position="1"/>
        <end position="57"/>
    </location>
</feature>
<evidence type="ECO:0000256" key="3">
    <source>
        <dbReference type="ARBA" id="ARBA00011738"/>
    </source>
</evidence>
<evidence type="ECO:0000256" key="1">
    <source>
        <dbReference type="ARBA" id="ARBA00004496"/>
    </source>
</evidence>
<dbReference type="InterPro" id="IPR000740">
    <property type="entry name" value="GrpE"/>
</dbReference>
<proteinExistence type="inferred from homology"/>
<evidence type="ECO:0000256" key="2">
    <source>
        <dbReference type="ARBA" id="ARBA00009054"/>
    </source>
</evidence>
<evidence type="ECO:0000256" key="13">
    <source>
        <dbReference type="SAM" id="MobiDB-lite"/>
    </source>
</evidence>
<comment type="similarity">
    <text evidence="2 10 12">Belongs to the GrpE family.</text>
</comment>
<dbReference type="GO" id="GO:0051087">
    <property type="term" value="F:protein-folding chaperone binding"/>
    <property type="evidence" value="ECO:0007669"/>
    <property type="project" value="InterPro"/>
</dbReference>
<dbReference type="HAMAP" id="MF_01151">
    <property type="entry name" value="GrpE"/>
    <property type="match status" value="1"/>
</dbReference>
<dbReference type="PRINTS" id="PR00773">
    <property type="entry name" value="GRPEPROTEIN"/>
</dbReference>
<evidence type="ECO:0000256" key="4">
    <source>
        <dbReference type="ARBA" id="ARBA00022490"/>
    </source>
</evidence>
<dbReference type="CDD" id="cd00446">
    <property type="entry name" value="GrpE"/>
    <property type="match status" value="1"/>
</dbReference>
<dbReference type="PANTHER" id="PTHR21237:SF23">
    <property type="entry name" value="GRPE PROTEIN HOMOLOG, MITOCHONDRIAL"/>
    <property type="match status" value="1"/>
</dbReference>
<evidence type="ECO:0000256" key="12">
    <source>
        <dbReference type="RuleBase" id="RU004478"/>
    </source>
</evidence>
<keyword evidence="5 10" id="KW-0346">Stress response</keyword>
<feature type="compositionally biased region" description="Basic and acidic residues" evidence="13">
    <location>
        <begin position="1"/>
        <end position="14"/>
    </location>
</feature>
<comment type="subunit">
    <text evidence="3 10">Homodimer.</text>
</comment>
<dbReference type="GO" id="GO:0006457">
    <property type="term" value="P:protein folding"/>
    <property type="evidence" value="ECO:0007669"/>
    <property type="project" value="InterPro"/>
</dbReference>
<reference evidence="14 15" key="1">
    <citation type="submission" date="2020-02" db="EMBL/GenBank/DDBJ databases">
        <title>Draft genome sequence of Limisphaera ngatamarikiensis NGM72.4T, a thermophilic Verrucomicrobia grouped in subdivision 3.</title>
        <authorList>
            <person name="Carere C.R."/>
            <person name="Steen J."/>
            <person name="Hugenholtz P."/>
            <person name="Stott M.B."/>
        </authorList>
    </citation>
    <scope>NUCLEOTIDE SEQUENCE [LARGE SCALE GENOMIC DNA]</scope>
    <source>
        <strain evidence="14 15">NGM72.4</strain>
    </source>
</reference>
<keyword evidence="4 10" id="KW-0963">Cytoplasm</keyword>
<dbReference type="InterPro" id="IPR013805">
    <property type="entry name" value="GrpE_CC"/>
</dbReference>
<accession>A0A6M1S2U1</accession>
<evidence type="ECO:0000256" key="7">
    <source>
        <dbReference type="ARBA" id="ARBA00053401"/>
    </source>
</evidence>
<dbReference type="GO" id="GO:0005737">
    <property type="term" value="C:cytoplasm"/>
    <property type="evidence" value="ECO:0007669"/>
    <property type="project" value="UniProtKB-SubCell"/>
</dbReference>
<evidence type="ECO:0000256" key="9">
    <source>
        <dbReference type="ARBA" id="ARBA00076414"/>
    </source>
</evidence>
<dbReference type="SUPFAM" id="SSF58014">
    <property type="entry name" value="Coiled-coil domain of nucleotide exchange factor GrpE"/>
    <property type="match status" value="1"/>
</dbReference>
<dbReference type="Pfam" id="PF01025">
    <property type="entry name" value="GrpE"/>
    <property type="match status" value="1"/>
</dbReference>
<comment type="subcellular location">
    <subcellularLocation>
        <location evidence="1 10">Cytoplasm</location>
    </subcellularLocation>
</comment>
<dbReference type="Gene3D" id="3.90.20.20">
    <property type="match status" value="1"/>
</dbReference>
<evidence type="ECO:0000256" key="6">
    <source>
        <dbReference type="ARBA" id="ARBA00023186"/>
    </source>
</evidence>
<organism evidence="14 15">
    <name type="scientific">Limisphaera ngatamarikiensis</name>
    <dbReference type="NCBI Taxonomy" id="1324935"/>
    <lineage>
        <taxon>Bacteria</taxon>
        <taxon>Pseudomonadati</taxon>
        <taxon>Verrucomicrobiota</taxon>
        <taxon>Verrucomicrobiia</taxon>
        <taxon>Limisphaerales</taxon>
        <taxon>Limisphaeraceae</taxon>
        <taxon>Limisphaera</taxon>
    </lineage>
</organism>
<name>A0A6M1S2U1_9BACT</name>
<evidence type="ECO:0000256" key="5">
    <source>
        <dbReference type="ARBA" id="ARBA00023016"/>
    </source>
</evidence>
<dbReference type="EMBL" id="JAAKYA010000062">
    <property type="protein sequence ID" value="NGO39620.1"/>
    <property type="molecule type" value="Genomic_DNA"/>
</dbReference>
<dbReference type="PANTHER" id="PTHR21237">
    <property type="entry name" value="GRPE PROTEIN"/>
    <property type="match status" value="1"/>
</dbReference>
<dbReference type="Proteomes" id="UP000477311">
    <property type="component" value="Unassembled WGS sequence"/>
</dbReference>
<comment type="function">
    <text evidence="7 10 11">Participates actively in the response to hyperosmotic and heat shock by preventing the aggregation of stress-denatured proteins, in association with DnaK and GrpE. It is the nucleotide exchange factor for DnaK and may function as a thermosensor. Unfolded proteins bind initially to DnaJ; upon interaction with the DnaJ-bound protein, DnaK hydrolyzes its bound ATP, resulting in the formation of a stable complex. GrpE releases ADP from DnaK; ATP binding to DnaK triggers the release of the substrate protein, thus completing the reaction cycle. Several rounds of ATP-dependent interactions between DnaJ, DnaK and GrpE are required for fully efficient folding.</text>
</comment>
<protein>
    <recommendedName>
        <fullName evidence="8 10">Protein GrpE</fullName>
    </recommendedName>
    <alternativeName>
        <fullName evidence="9 10">HSP-70 cofactor</fullName>
    </alternativeName>
</protein>
<keyword evidence="6 10" id="KW-0143">Chaperone</keyword>
<dbReference type="InterPro" id="IPR009012">
    <property type="entry name" value="GrpE_head"/>
</dbReference>
<sequence length="223" mass="24481">MQEPKPSPEQEKELQAAAPTEEGQAVGQAAPGAQGAEGRQASSSASSGDGQPVTLSAREFEELRRRASEAEQYRDRLLRTAADFDNFRKRSARERQEVLDHAHQALLTRLIPVLDSFEAALAALESHDEGAREKLEQGVRLVWQQLRSVLQEAGLTEIDATGQPFDPTLHEAVAVEERTDVPDHHVVRQLRKGYKLRNRLLRPASVVVAQAPRADESGAGTAN</sequence>
<feature type="compositionally biased region" description="Low complexity" evidence="13">
    <location>
        <begin position="21"/>
        <end position="51"/>
    </location>
</feature>